<dbReference type="InterPro" id="IPR000210">
    <property type="entry name" value="BTB/POZ_dom"/>
</dbReference>
<dbReference type="Gene3D" id="1.25.40.420">
    <property type="match status" value="1"/>
</dbReference>
<dbReference type="Pfam" id="PF07707">
    <property type="entry name" value="BACK"/>
    <property type="match status" value="1"/>
</dbReference>
<dbReference type="AlphaFoldDB" id="T1JC60"/>
<sequence length="480" mass="54829">MFLEGISASSSVTHTFHIFHNRVAMCLKFDVAIAEIQANKRIHSKVQLAQRAAALFDNEEFSDVTFLVGPDEEKSWRFPAHKLILSISSPVFEVMFTSGLLEANKHPEIPVTDVDPTAFENLLRYIYTDAVPLSSIKSALMTLYAAHKYIVTPLVNACTDYLLRMLDAKNVLEVYQCIKLYDEEDSNARLLLKCLKTIDESAESVLSSDYFQNLDHDIITMILSRDNLQVKSEITTFYAALNWAAAECRRKKVSLTPGNKRAVLGNTLFCIRFLTMTREEFLEGPATTCVLLKEEEDALDAKILGHDDIVLPEPLESRISALKRRRVKNSVFWAVYSNMLIRSRHKRSSIIFSVERNVIIVGFGLGAFADQSQGQFEESFQLRLSDMEGVVIREENFANKPFHVQSSVFPVRFSKPVCIMANKRYQATVIFLKEAEYAVMKRRADHIRSGESSPRFHFHTPSNLMLSEEKSQFAFIYYYY</sequence>
<dbReference type="EnsemblMetazoa" id="SMAR011368-RA">
    <property type="protein sequence ID" value="SMAR011368-PA"/>
    <property type="gene ID" value="SMAR011368"/>
</dbReference>
<dbReference type="Pfam" id="PF00651">
    <property type="entry name" value="BTB"/>
    <property type="match status" value="1"/>
</dbReference>
<name>T1JC60_STRMM</name>
<accession>T1JC60</accession>
<organism evidence="4 5">
    <name type="scientific">Strigamia maritima</name>
    <name type="common">European centipede</name>
    <name type="synonym">Geophilus maritimus</name>
    <dbReference type="NCBI Taxonomy" id="126957"/>
    <lineage>
        <taxon>Eukaryota</taxon>
        <taxon>Metazoa</taxon>
        <taxon>Ecdysozoa</taxon>
        <taxon>Arthropoda</taxon>
        <taxon>Myriapoda</taxon>
        <taxon>Chilopoda</taxon>
        <taxon>Pleurostigmophora</taxon>
        <taxon>Geophilomorpha</taxon>
        <taxon>Linotaeniidae</taxon>
        <taxon>Strigamia</taxon>
    </lineage>
</organism>
<dbReference type="HOGENOM" id="CLU_569016_0_0_1"/>
<protein>
    <recommendedName>
        <fullName evidence="3">BTB domain-containing protein</fullName>
    </recommendedName>
</protein>
<evidence type="ECO:0000256" key="1">
    <source>
        <dbReference type="ARBA" id="ARBA00004496"/>
    </source>
</evidence>
<keyword evidence="5" id="KW-1185">Reference proteome</keyword>
<dbReference type="SMART" id="SM00225">
    <property type="entry name" value="BTB"/>
    <property type="match status" value="1"/>
</dbReference>
<evidence type="ECO:0000313" key="4">
    <source>
        <dbReference type="EnsemblMetazoa" id="SMAR011368-PA"/>
    </source>
</evidence>
<comment type="subcellular location">
    <subcellularLocation>
        <location evidence="1">Cytoplasm</location>
    </subcellularLocation>
</comment>
<dbReference type="OMA" id="DVRFPTM"/>
<dbReference type="Gene3D" id="3.30.710.10">
    <property type="entry name" value="Potassium Channel Kv1.1, Chain A"/>
    <property type="match status" value="1"/>
</dbReference>
<dbReference type="InterPro" id="IPR011333">
    <property type="entry name" value="SKP1/BTB/POZ_sf"/>
</dbReference>
<dbReference type="PhylomeDB" id="T1JC60"/>
<dbReference type="InterPro" id="IPR011705">
    <property type="entry name" value="BACK"/>
</dbReference>
<dbReference type="eggNOG" id="KOG2075">
    <property type="taxonomic scope" value="Eukaryota"/>
</dbReference>
<reference evidence="4" key="2">
    <citation type="submission" date="2015-02" db="UniProtKB">
        <authorList>
            <consortium name="EnsemblMetazoa"/>
        </authorList>
    </citation>
    <scope>IDENTIFICATION</scope>
</reference>
<evidence type="ECO:0000259" key="3">
    <source>
        <dbReference type="PROSITE" id="PS50097"/>
    </source>
</evidence>
<dbReference type="InterPro" id="IPR012983">
    <property type="entry name" value="PHR"/>
</dbReference>
<dbReference type="SUPFAM" id="SSF54695">
    <property type="entry name" value="POZ domain"/>
    <property type="match status" value="1"/>
</dbReference>
<proteinExistence type="predicted"/>
<dbReference type="Proteomes" id="UP000014500">
    <property type="component" value="Unassembled WGS sequence"/>
</dbReference>
<dbReference type="InterPro" id="IPR038648">
    <property type="entry name" value="PHR_sf"/>
</dbReference>
<evidence type="ECO:0000256" key="2">
    <source>
        <dbReference type="ARBA" id="ARBA00022490"/>
    </source>
</evidence>
<dbReference type="PROSITE" id="PS50097">
    <property type="entry name" value="BTB"/>
    <property type="match status" value="1"/>
</dbReference>
<dbReference type="Pfam" id="PF08005">
    <property type="entry name" value="PHR"/>
    <property type="match status" value="1"/>
</dbReference>
<dbReference type="EMBL" id="JH432059">
    <property type="status" value="NOT_ANNOTATED_CDS"/>
    <property type="molecule type" value="Genomic_DNA"/>
</dbReference>
<keyword evidence="2" id="KW-0963">Cytoplasm</keyword>
<dbReference type="PANTHER" id="PTHR45774">
    <property type="entry name" value="BTB/POZ DOMAIN-CONTAINING"/>
    <property type="match status" value="1"/>
</dbReference>
<reference evidence="5" key="1">
    <citation type="submission" date="2011-05" db="EMBL/GenBank/DDBJ databases">
        <authorList>
            <person name="Richards S.R."/>
            <person name="Qu J."/>
            <person name="Jiang H."/>
            <person name="Jhangiani S.N."/>
            <person name="Agravi P."/>
            <person name="Goodspeed R."/>
            <person name="Gross S."/>
            <person name="Mandapat C."/>
            <person name="Jackson L."/>
            <person name="Mathew T."/>
            <person name="Pu L."/>
            <person name="Thornton R."/>
            <person name="Saada N."/>
            <person name="Wilczek-Boney K.B."/>
            <person name="Lee S."/>
            <person name="Kovar C."/>
            <person name="Wu Y."/>
            <person name="Scherer S.E."/>
            <person name="Worley K.C."/>
            <person name="Muzny D.M."/>
            <person name="Gibbs R."/>
        </authorList>
    </citation>
    <scope>NUCLEOTIDE SEQUENCE</scope>
    <source>
        <strain evidence="5">Brora</strain>
    </source>
</reference>
<evidence type="ECO:0000313" key="5">
    <source>
        <dbReference type="Proteomes" id="UP000014500"/>
    </source>
</evidence>
<feature type="domain" description="BTB" evidence="3">
    <location>
        <begin position="62"/>
        <end position="135"/>
    </location>
</feature>
<dbReference type="Gene3D" id="2.60.120.820">
    <property type="entry name" value="PHR domain"/>
    <property type="match status" value="1"/>
</dbReference>
<dbReference type="SMART" id="SM00875">
    <property type="entry name" value="BACK"/>
    <property type="match status" value="1"/>
</dbReference>
<dbReference type="GO" id="GO:0005829">
    <property type="term" value="C:cytosol"/>
    <property type="evidence" value="ECO:0007669"/>
    <property type="project" value="TreeGrafter"/>
</dbReference>
<dbReference type="GO" id="GO:0022008">
    <property type="term" value="P:neurogenesis"/>
    <property type="evidence" value="ECO:0007669"/>
    <property type="project" value="TreeGrafter"/>
</dbReference>
<dbReference type="STRING" id="126957.T1JC60"/>
<dbReference type="PANTHER" id="PTHR45774:SF4">
    <property type="entry name" value="AXUNDEAD, ISOFORM F"/>
    <property type="match status" value="1"/>
</dbReference>